<organism evidence="8 10">
    <name type="scientific">Rotaria sordida</name>
    <dbReference type="NCBI Taxonomy" id="392033"/>
    <lineage>
        <taxon>Eukaryota</taxon>
        <taxon>Metazoa</taxon>
        <taxon>Spiralia</taxon>
        <taxon>Gnathifera</taxon>
        <taxon>Rotifera</taxon>
        <taxon>Eurotatoria</taxon>
        <taxon>Bdelloidea</taxon>
        <taxon>Philodinida</taxon>
        <taxon>Philodinidae</taxon>
        <taxon>Rotaria</taxon>
    </lineage>
</organism>
<comment type="subcellular location">
    <subcellularLocation>
        <location evidence="1">Membrane</location>
    </subcellularLocation>
</comment>
<proteinExistence type="predicted"/>
<evidence type="ECO:0000256" key="2">
    <source>
        <dbReference type="ARBA" id="ARBA00022692"/>
    </source>
</evidence>
<comment type="caution">
    <text evidence="8">The sequence shown here is derived from an EMBL/GenBank/DDBJ whole genome shotgun (WGS) entry which is preliminary data.</text>
</comment>
<dbReference type="EMBL" id="CAJNOL010000747">
    <property type="protein sequence ID" value="CAF1186407.1"/>
    <property type="molecule type" value="Genomic_DNA"/>
</dbReference>
<keyword evidence="3 6" id="KW-1133">Transmembrane helix</keyword>
<evidence type="ECO:0000256" key="5">
    <source>
        <dbReference type="SAM" id="MobiDB-lite"/>
    </source>
</evidence>
<dbReference type="AlphaFoldDB" id="A0A813T3N4"/>
<keyword evidence="11" id="KW-1185">Reference proteome</keyword>
<reference evidence="8" key="1">
    <citation type="submission" date="2021-02" db="EMBL/GenBank/DDBJ databases">
        <authorList>
            <person name="Nowell W R."/>
        </authorList>
    </citation>
    <scope>NUCLEOTIDE SEQUENCE</scope>
</reference>
<protein>
    <recommendedName>
        <fullName evidence="7">G-protein coupled receptors family 1 profile domain-containing protein</fullName>
    </recommendedName>
</protein>
<evidence type="ECO:0000313" key="10">
    <source>
        <dbReference type="Proteomes" id="UP000663854"/>
    </source>
</evidence>
<feature type="transmembrane region" description="Helical" evidence="6">
    <location>
        <begin position="217"/>
        <end position="239"/>
    </location>
</feature>
<dbReference type="Gene3D" id="1.20.1070.10">
    <property type="entry name" value="Rhodopsin 7-helix transmembrane proteins"/>
    <property type="match status" value="1"/>
</dbReference>
<sequence>MNNNESTNLFGSNETNALLGLPSNILLLVILMRIGSFSRRQGVLARLSFMKIKSTGSFERFLFEVVFIDTLLIIYHFVDNFLSYIHEDRSTGQHYLIHVSDFCCKFFTYIAKMSVLLTTWLLLFLIINQLILTMEHNNQHHRSCWNRGLYYVNAKYSTVFLVFIFSVYNIYPIEVLKYKKKEDLQDYQKEGVPGVCSTQLEGKSTQLLNITNYSYNLLGVAIPCVIILIISIIIIYRTCRNNTYMNKECASFYYIAGTIGIMHALFNLPARLSDLLLLFSSAYVSFYPYLINFNHEAQSFIYLSYGYKCFICILISRRFRLHAKSVLCFLIESKYEDRYTTERFNATNDWHHIEKLKTPTRYYHHQYHGTDSYKNIIPVEKPLSRKFPFSHINKEDLQRFITSETTSWIRPYFTQNEKHNLLRPCGRSVSCHELSIPFSSIPSNVVEVPNTYSPNELNTSSSHIITDSSSSYNVSIALPNGDYAYLPLPQKQALNYRLSSASSSKKNKNDPSSHKDSLKMTLFSENVKEQPINRINLLSSSHIY</sequence>
<feature type="transmembrane region" description="Helical" evidence="6">
    <location>
        <begin position="17"/>
        <end position="37"/>
    </location>
</feature>
<evidence type="ECO:0000313" key="9">
    <source>
        <dbReference type="EMBL" id="CAF1186407.1"/>
    </source>
</evidence>
<evidence type="ECO:0000256" key="6">
    <source>
        <dbReference type="SAM" id="Phobius"/>
    </source>
</evidence>
<evidence type="ECO:0000259" key="7">
    <source>
        <dbReference type="PROSITE" id="PS50262"/>
    </source>
</evidence>
<dbReference type="PROSITE" id="PS50262">
    <property type="entry name" value="G_PROTEIN_RECEP_F1_2"/>
    <property type="match status" value="1"/>
</dbReference>
<feature type="transmembrane region" description="Helical" evidence="6">
    <location>
        <begin position="275"/>
        <end position="293"/>
    </location>
</feature>
<evidence type="ECO:0000256" key="3">
    <source>
        <dbReference type="ARBA" id="ARBA00022989"/>
    </source>
</evidence>
<feature type="compositionally biased region" description="Basic and acidic residues" evidence="5">
    <location>
        <begin position="507"/>
        <end position="517"/>
    </location>
</feature>
<evidence type="ECO:0000313" key="11">
    <source>
        <dbReference type="Proteomes" id="UP000663870"/>
    </source>
</evidence>
<evidence type="ECO:0000256" key="1">
    <source>
        <dbReference type="ARBA" id="ARBA00004370"/>
    </source>
</evidence>
<feature type="transmembrane region" description="Helical" evidence="6">
    <location>
        <begin position="251"/>
        <end position="269"/>
    </location>
</feature>
<evidence type="ECO:0000313" key="8">
    <source>
        <dbReference type="EMBL" id="CAF0806912.1"/>
    </source>
</evidence>
<dbReference type="InterPro" id="IPR017452">
    <property type="entry name" value="GPCR_Rhodpsn_7TM"/>
</dbReference>
<feature type="domain" description="G-protein coupled receptors family 1 profile" evidence="7">
    <location>
        <begin position="23"/>
        <end position="241"/>
    </location>
</feature>
<keyword evidence="4 6" id="KW-0472">Membrane</keyword>
<dbReference type="SUPFAM" id="SSF81321">
    <property type="entry name" value="Family A G protein-coupled receptor-like"/>
    <property type="match status" value="1"/>
</dbReference>
<dbReference type="Proteomes" id="UP000663854">
    <property type="component" value="Unassembled WGS sequence"/>
</dbReference>
<feature type="transmembrane region" description="Helical" evidence="6">
    <location>
        <begin position="58"/>
        <end position="78"/>
    </location>
</feature>
<name>A0A813T3N4_9BILA</name>
<dbReference type="EMBL" id="CAJNOH010000046">
    <property type="protein sequence ID" value="CAF0806912.1"/>
    <property type="molecule type" value="Genomic_DNA"/>
</dbReference>
<feature type="transmembrane region" description="Helical" evidence="6">
    <location>
        <begin position="300"/>
        <end position="319"/>
    </location>
</feature>
<feature type="transmembrane region" description="Helical" evidence="6">
    <location>
        <begin position="148"/>
        <end position="171"/>
    </location>
</feature>
<accession>A0A813T3N4</accession>
<feature type="transmembrane region" description="Helical" evidence="6">
    <location>
        <begin position="106"/>
        <end position="127"/>
    </location>
</feature>
<feature type="region of interest" description="Disordered" evidence="5">
    <location>
        <begin position="498"/>
        <end position="517"/>
    </location>
</feature>
<gene>
    <name evidence="9" type="ORF">JXQ802_LOCUS23627</name>
    <name evidence="8" type="ORF">PYM288_LOCUS4895</name>
</gene>
<evidence type="ECO:0000256" key="4">
    <source>
        <dbReference type="ARBA" id="ARBA00023136"/>
    </source>
</evidence>
<keyword evidence="2 6" id="KW-0812">Transmembrane</keyword>
<dbReference type="Proteomes" id="UP000663870">
    <property type="component" value="Unassembled WGS sequence"/>
</dbReference>
<dbReference type="GO" id="GO:0016020">
    <property type="term" value="C:membrane"/>
    <property type="evidence" value="ECO:0007669"/>
    <property type="project" value="UniProtKB-SubCell"/>
</dbReference>